<dbReference type="Proteomes" id="UP000887540">
    <property type="component" value="Unplaced"/>
</dbReference>
<sequence>DLDQGKYRDSDHYICHEFMMEKNVLVITDRHVLLTHKRDILGVWVSDEALSYDEIKPPQKRELIIRLELKQKKPGIFGIGKDKGKDLKFKDRQTCEKIFMSISRAYEESANI</sequence>
<dbReference type="Pfam" id="PF25037">
    <property type="entry name" value="VPS13_C"/>
    <property type="match status" value="1"/>
</dbReference>
<evidence type="ECO:0000259" key="1">
    <source>
        <dbReference type="Pfam" id="PF25037"/>
    </source>
</evidence>
<proteinExistence type="predicted"/>
<evidence type="ECO:0000313" key="2">
    <source>
        <dbReference type="Proteomes" id="UP000887540"/>
    </source>
</evidence>
<dbReference type="WBParaSite" id="ACRNAN_scaffold14819.g20484.t1">
    <property type="protein sequence ID" value="ACRNAN_scaffold14819.g20484.t1"/>
    <property type="gene ID" value="ACRNAN_scaffold14819.g20484"/>
</dbReference>
<organism evidence="2 3">
    <name type="scientific">Acrobeloides nanus</name>
    <dbReference type="NCBI Taxonomy" id="290746"/>
    <lineage>
        <taxon>Eukaryota</taxon>
        <taxon>Metazoa</taxon>
        <taxon>Ecdysozoa</taxon>
        <taxon>Nematoda</taxon>
        <taxon>Chromadorea</taxon>
        <taxon>Rhabditida</taxon>
        <taxon>Tylenchina</taxon>
        <taxon>Cephalobomorpha</taxon>
        <taxon>Cephaloboidea</taxon>
        <taxon>Cephalobidae</taxon>
        <taxon>Acrobeloides</taxon>
    </lineage>
</organism>
<keyword evidence="2" id="KW-1185">Reference proteome</keyword>
<reference evidence="3" key="1">
    <citation type="submission" date="2022-11" db="UniProtKB">
        <authorList>
            <consortium name="WormBaseParasite"/>
        </authorList>
    </citation>
    <scope>IDENTIFICATION</scope>
</reference>
<dbReference type="InterPro" id="IPR056748">
    <property type="entry name" value="VPS13-like_C"/>
</dbReference>
<evidence type="ECO:0000313" key="3">
    <source>
        <dbReference type="WBParaSite" id="ACRNAN_scaffold14819.g20484.t1"/>
    </source>
</evidence>
<accession>A0A914CX84</accession>
<name>A0A914CX84_9BILA</name>
<feature type="domain" description="Intermembrane lipid transfer protein VPS13-like C-terminal" evidence="1">
    <location>
        <begin position="1"/>
        <end position="91"/>
    </location>
</feature>
<protein>
    <recommendedName>
        <fullName evidence="1">Intermembrane lipid transfer protein VPS13-like C-terminal domain-containing protein</fullName>
    </recommendedName>
</protein>
<dbReference type="AlphaFoldDB" id="A0A914CX84"/>